<reference evidence="1 2" key="1">
    <citation type="submission" date="2024-06" db="EMBL/GenBank/DDBJ databases">
        <title>Halorubrum miltondacostae sp. nov., a potential PHA producer isolated from an inland solar saltern in Rio Maior, Portugal.</title>
        <authorList>
            <person name="Albuquerque L."/>
            <person name="Viver T."/>
            <person name="Barroso C."/>
            <person name="Claudino R."/>
            <person name="Galvan M."/>
            <person name="Simoes G."/>
            <person name="Lobo Da Cunha A."/>
            <person name="Egas C."/>
        </authorList>
    </citation>
    <scope>NUCLEOTIDE SEQUENCE [LARGE SCALE GENOMIC DNA]</scope>
    <source>
        <strain evidence="1 2">RMP-11</strain>
    </source>
</reference>
<dbReference type="Proteomes" id="UP001567572">
    <property type="component" value="Unassembled WGS sequence"/>
</dbReference>
<evidence type="ECO:0000313" key="1">
    <source>
        <dbReference type="EMBL" id="MEZ3163605.1"/>
    </source>
</evidence>
<dbReference type="EMBL" id="JBEDNY010000002">
    <property type="protein sequence ID" value="MEZ3163605.1"/>
    <property type="molecule type" value="Genomic_DNA"/>
</dbReference>
<sequence>MRRSGAILLASGAAAGVAVGLLLVGAPRSVVPTGALGAAIPVAMVYAVLTAADTDASG</sequence>
<comment type="caution">
    <text evidence="1">The sequence shown here is derived from an EMBL/GenBank/DDBJ whole genome shotgun (WGS) entry which is preliminary data.</text>
</comment>
<evidence type="ECO:0000313" key="2">
    <source>
        <dbReference type="Proteomes" id="UP001567572"/>
    </source>
</evidence>
<keyword evidence="2" id="KW-1185">Reference proteome</keyword>
<dbReference type="AlphaFoldDB" id="A0ABD5M5L8"/>
<accession>A0ABD5M5L8</accession>
<organism evidence="1 2">
    <name type="scientific">Halorubrum miltondacostae</name>
    <dbReference type="NCBI Taxonomy" id="3076378"/>
    <lineage>
        <taxon>Archaea</taxon>
        <taxon>Methanobacteriati</taxon>
        <taxon>Methanobacteriota</taxon>
        <taxon>Stenosarchaea group</taxon>
        <taxon>Halobacteria</taxon>
        <taxon>Halobacteriales</taxon>
        <taxon>Haloferacaceae</taxon>
        <taxon>Halorubrum</taxon>
    </lineage>
</organism>
<protein>
    <submittedName>
        <fullName evidence="1">Uncharacterized protein</fullName>
    </submittedName>
</protein>
<gene>
    <name evidence="1" type="ORF">ABNG04_06910</name>
</gene>
<dbReference type="RefSeq" id="WP_371161218.1">
    <property type="nucleotide sequence ID" value="NZ_JBEDNX010000004.1"/>
</dbReference>
<proteinExistence type="predicted"/>
<name>A0ABD5M5L8_9EURY</name>